<dbReference type="PANTHER" id="PTHR24421:SF63">
    <property type="entry name" value="SENSOR HISTIDINE KINASE DESK"/>
    <property type="match status" value="1"/>
</dbReference>
<feature type="transmembrane region" description="Helical" evidence="5">
    <location>
        <begin position="126"/>
        <end position="145"/>
    </location>
</feature>
<feature type="transmembrane region" description="Helical" evidence="5">
    <location>
        <begin position="50"/>
        <end position="70"/>
    </location>
</feature>
<feature type="transmembrane region" description="Helical" evidence="5">
    <location>
        <begin position="106"/>
        <end position="121"/>
    </location>
</feature>
<keyword evidence="3" id="KW-0902">Two-component regulatory system</keyword>
<dbReference type="InterPro" id="IPR050482">
    <property type="entry name" value="Sensor_HK_TwoCompSys"/>
</dbReference>
<evidence type="ECO:0000256" key="3">
    <source>
        <dbReference type="ARBA" id="ARBA00023012"/>
    </source>
</evidence>
<dbReference type="AlphaFoldDB" id="A0A4Y3QM00"/>
<keyword evidence="5" id="KW-1133">Transmembrane helix</keyword>
<keyword evidence="1" id="KW-0808">Transferase</keyword>
<reference evidence="7 8" key="1">
    <citation type="submission" date="2019-06" db="EMBL/GenBank/DDBJ databases">
        <title>Whole genome shotgun sequence of Microbacterium testaceum NBRC 12675.</title>
        <authorList>
            <person name="Hosoyama A."/>
            <person name="Uohara A."/>
            <person name="Ohji S."/>
            <person name="Ichikawa N."/>
        </authorList>
    </citation>
    <scope>NUCLEOTIDE SEQUENCE [LARGE SCALE GENOMIC DNA]</scope>
    <source>
        <strain evidence="7 8">NBRC 12675</strain>
    </source>
</reference>
<sequence length="372" mass="39667">MNDVSTTTGPERTRVPGRRPFRRGWFIGASISLIWTFPVLVELWEGPSVAGHLVGTGIVVAFAAVFMATVPYARVTASRLHRLLPTVVLFALSLALLPWLGADIRWMWTFVGVAFAVSAMGRRTTWLFVPALSALSFVVGEAMGADALSNVVNSAIILSISIMMFSFVENISTLERLRDAQEQIAELAAERERGRVARDVHDILGHSLTVITVKAELAGRLMDAGSPAARDEIGQIEELSRGALADVRATVHGYRGVSISGELAAARAALESAGVSADLPGSTDQVPADRRELAGWVVREAVTNVVRHSGANACRVRLDNRSIEVADDGCGPASTASTGSGLTGLRERVESSGARLTIGRSDLGGFRVKVAW</sequence>
<evidence type="ECO:0000256" key="5">
    <source>
        <dbReference type="SAM" id="Phobius"/>
    </source>
</evidence>
<evidence type="ECO:0000259" key="6">
    <source>
        <dbReference type="Pfam" id="PF07730"/>
    </source>
</evidence>
<keyword evidence="5" id="KW-0812">Transmembrane</keyword>
<feature type="transmembrane region" description="Helical" evidence="5">
    <location>
        <begin position="24"/>
        <end position="44"/>
    </location>
</feature>
<evidence type="ECO:0000256" key="4">
    <source>
        <dbReference type="SAM" id="Coils"/>
    </source>
</evidence>
<evidence type="ECO:0000256" key="1">
    <source>
        <dbReference type="ARBA" id="ARBA00022679"/>
    </source>
</evidence>
<dbReference type="EMBL" id="BJML01000005">
    <property type="protein sequence ID" value="GEB45969.1"/>
    <property type="molecule type" value="Genomic_DNA"/>
</dbReference>
<dbReference type="GO" id="GO:0000155">
    <property type="term" value="F:phosphorelay sensor kinase activity"/>
    <property type="evidence" value="ECO:0007669"/>
    <property type="project" value="InterPro"/>
</dbReference>
<evidence type="ECO:0000313" key="7">
    <source>
        <dbReference type="EMBL" id="GEB45969.1"/>
    </source>
</evidence>
<keyword evidence="4" id="KW-0175">Coiled coil</keyword>
<gene>
    <name evidence="7" type="primary">desK</name>
    <name evidence="7" type="ORF">MTE01_19140</name>
</gene>
<dbReference type="GO" id="GO:0016020">
    <property type="term" value="C:membrane"/>
    <property type="evidence" value="ECO:0007669"/>
    <property type="project" value="InterPro"/>
</dbReference>
<name>A0A4Y3QM00_MICTE</name>
<feature type="coiled-coil region" evidence="4">
    <location>
        <begin position="170"/>
        <end position="197"/>
    </location>
</feature>
<dbReference type="SUPFAM" id="SSF55874">
    <property type="entry name" value="ATPase domain of HSP90 chaperone/DNA topoisomerase II/histidine kinase"/>
    <property type="match status" value="1"/>
</dbReference>
<evidence type="ECO:0000256" key="2">
    <source>
        <dbReference type="ARBA" id="ARBA00022777"/>
    </source>
</evidence>
<dbReference type="GO" id="GO:0046983">
    <property type="term" value="F:protein dimerization activity"/>
    <property type="evidence" value="ECO:0007669"/>
    <property type="project" value="InterPro"/>
</dbReference>
<comment type="caution">
    <text evidence="7">The sequence shown here is derived from an EMBL/GenBank/DDBJ whole genome shotgun (WGS) entry which is preliminary data.</text>
</comment>
<protein>
    <submittedName>
        <fullName evidence="7">Histidine kinase</fullName>
    </submittedName>
</protein>
<feature type="transmembrane region" description="Helical" evidence="5">
    <location>
        <begin position="82"/>
        <end position="100"/>
    </location>
</feature>
<dbReference type="CDD" id="cd16917">
    <property type="entry name" value="HATPase_UhpB-NarQ-NarX-like"/>
    <property type="match status" value="1"/>
</dbReference>
<feature type="transmembrane region" description="Helical" evidence="5">
    <location>
        <begin position="151"/>
        <end position="168"/>
    </location>
</feature>
<dbReference type="PANTHER" id="PTHR24421">
    <property type="entry name" value="NITRATE/NITRITE SENSOR PROTEIN NARX-RELATED"/>
    <property type="match status" value="1"/>
</dbReference>
<keyword evidence="5" id="KW-0472">Membrane</keyword>
<proteinExistence type="predicted"/>
<dbReference type="Gene3D" id="3.30.565.10">
    <property type="entry name" value="Histidine kinase-like ATPase, C-terminal domain"/>
    <property type="match status" value="1"/>
</dbReference>
<organism evidence="7 8">
    <name type="scientific">Microbacterium testaceum</name>
    <name type="common">Aureobacterium testaceum</name>
    <name type="synonym">Brevibacterium testaceum</name>
    <dbReference type="NCBI Taxonomy" id="2033"/>
    <lineage>
        <taxon>Bacteria</taxon>
        <taxon>Bacillati</taxon>
        <taxon>Actinomycetota</taxon>
        <taxon>Actinomycetes</taxon>
        <taxon>Micrococcales</taxon>
        <taxon>Microbacteriaceae</taxon>
        <taxon>Microbacterium</taxon>
    </lineage>
</organism>
<accession>A0A4Y3QM00</accession>
<evidence type="ECO:0000313" key="8">
    <source>
        <dbReference type="Proteomes" id="UP000319525"/>
    </source>
</evidence>
<dbReference type="InterPro" id="IPR036890">
    <property type="entry name" value="HATPase_C_sf"/>
</dbReference>
<dbReference type="Pfam" id="PF07730">
    <property type="entry name" value="HisKA_3"/>
    <property type="match status" value="1"/>
</dbReference>
<feature type="domain" description="Signal transduction histidine kinase subgroup 3 dimerisation and phosphoacceptor" evidence="6">
    <location>
        <begin position="192"/>
        <end position="255"/>
    </location>
</feature>
<dbReference type="Gene3D" id="1.20.5.1930">
    <property type="match status" value="1"/>
</dbReference>
<dbReference type="Proteomes" id="UP000319525">
    <property type="component" value="Unassembled WGS sequence"/>
</dbReference>
<dbReference type="InterPro" id="IPR011712">
    <property type="entry name" value="Sig_transdc_His_kin_sub3_dim/P"/>
</dbReference>
<keyword evidence="2 7" id="KW-0418">Kinase</keyword>